<protein>
    <submittedName>
        <fullName evidence="3">EpsG family protein</fullName>
    </submittedName>
</protein>
<feature type="transmembrane region" description="Helical" evidence="1">
    <location>
        <begin position="332"/>
        <end position="350"/>
    </location>
</feature>
<dbReference type="Proteomes" id="UP001270053">
    <property type="component" value="Unassembled WGS sequence"/>
</dbReference>
<dbReference type="Proteomes" id="UP001278738">
    <property type="component" value="Unassembled WGS sequence"/>
</dbReference>
<evidence type="ECO:0000313" key="2">
    <source>
        <dbReference type="EMBL" id="MDX6182203.1"/>
    </source>
</evidence>
<reference evidence="3 5" key="1">
    <citation type="submission" date="2023-11" db="EMBL/GenBank/DDBJ databases">
        <title>Unpublished Manusciprt.</title>
        <authorList>
            <person name="Saticioglu I.B."/>
            <person name="Ay H."/>
            <person name="Ajmi N."/>
            <person name="Altun S."/>
            <person name="Duman M."/>
        </authorList>
    </citation>
    <scope>NUCLEOTIDE SEQUENCE</scope>
    <source>
        <strain evidence="2 5">Fl-33</strain>
        <strain evidence="3">Fl-77</strain>
    </source>
</reference>
<feature type="transmembrane region" description="Helical" evidence="1">
    <location>
        <begin position="92"/>
        <end position="110"/>
    </location>
</feature>
<gene>
    <name evidence="2" type="ORF">SGQ18_08530</name>
    <name evidence="3" type="ORF">SGQ44_08960</name>
</gene>
<keyword evidence="1" id="KW-1133">Transmembrane helix</keyword>
<comment type="caution">
    <text evidence="3">The sequence shown here is derived from an EMBL/GenBank/DDBJ whole genome shotgun (WGS) entry which is preliminary data.</text>
</comment>
<feature type="transmembrane region" description="Helical" evidence="1">
    <location>
        <begin position="193"/>
        <end position="216"/>
    </location>
</feature>
<dbReference type="EMBL" id="JAWXVH010000003">
    <property type="protein sequence ID" value="MDX6185884.1"/>
    <property type="molecule type" value="Genomic_DNA"/>
</dbReference>
<feature type="transmembrane region" description="Helical" evidence="1">
    <location>
        <begin position="356"/>
        <end position="375"/>
    </location>
</feature>
<keyword evidence="5" id="KW-1185">Reference proteome</keyword>
<keyword evidence="1" id="KW-0812">Transmembrane</keyword>
<dbReference type="AlphaFoldDB" id="A0AAJ2SB56"/>
<proteinExistence type="predicted"/>
<dbReference type="InterPro" id="IPR049458">
    <property type="entry name" value="EpsG-like"/>
</dbReference>
<evidence type="ECO:0000313" key="3">
    <source>
        <dbReference type="EMBL" id="MDX6185884.1"/>
    </source>
</evidence>
<evidence type="ECO:0000313" key="5">
    <source>
        <dbReference type="Proteomes" id="UP001278738"/>
    </source>
</evidence>
<dbReference type="EMBL" id="JAWXVG010000003">
    <property type="protein sequence ID" value="MDX6182203.1"/>
    <property type="molecule type" value="Genomic_DNA"/>
</dbReference>
<evidence type="ECO:0000256" key="1">
    <source>
        <dbReference type="SAM" id="Phobius"/>
    </source>
</evidence>
<dbReference type="RefSeq" id="WP_229975078.1">
    <property type="nucleotide sequence ID" value="NZ_CP087133.1"/>
</dbReference>
<feature type="transmembrane region" description="Helical" evidence="1">
    <location>
        <begin position="279"/>
        <end position="299"/>
    </location>
</feature>
<feature type="transmembrane region" description="Helical" evidence="1">
    <location>
        <begin position="228"/>
        <end position="258"/>
    </location>
</feature>
<feature type="transmembrane region" description="Helical" evidence="1">
    <location>
        <begin position="305"/>
        <end position="323"/>
    </location>
</feature>
<sequence length="376" mass="43924">MDILLLLFFFIGCFLVTFLERKSLIPFLKWFFILPFCFILANRSLKVPDTEAYYEYFYDSDYTSIDDFSHSSFEIGFQFFSKVIKVIVGDNFVFYLAIITLLNLLIIDFATKRISYLFEIEQKNSGLQDCFYGKNRFLSNSYFSIIPLTLYVAYFGIYTNAIVLRVGIAISLLVLIVSYALKERKSVLDIFKIVGLFVLGYFFHATMLLGIFVVLIMFINKSFPQKRYLWICFIIGFVYFSNLSTLLSISVFSFITSLNELTVLASKMSSYEGNVVQEVGGISNKFVFYWVMAFVLIFYSSSSKIYFKLLNVYLVGLAIFALFRSVILIERVTDYFLTFSFIIFYIFLITQKPHKFWLFFIPIVIVQLVFVLRITN</sequence>
<accession>A0AAJ2SB56</accession>
<evidence type="ECO:0000313" key="4">
    <source>
        <dbReference type="Proteomes" id="UP001270053"/>
    </source>
</evidence>
<feature type="transmembrane region" description="Helical" evidence="1">
    <location>
        <begin position="137"/>
        <end position="156"/>
    </location>
</feature>
<organism evidence="3 4">
    <name type="scientific">Flavobacterium flavipigmentatum</name>
    <dbReference type="NCBI Taxonomy" id="2893884"/>
    <lineage>
        <taxon>Bacteria</taxon>
        <taxon>Pseudomonadati</taxon>
        <taxon>Bacteroidota</taxon>
        <taxon>Flavobacteriia</taxon>
        <taxon>Flavobacteriales</taxon>
        <taxon>Flavobacteriaceae</taxon>
        <taxon>Flavobacterium</taxon>
    </lineage>
</organism>
<feature type="transmembrane region" description="Helical" evidence="1">
    <location>
        <begin position="162"/>
        <end position="181"/>
    </location>
</feature>
<dbReference type="Pfam" id="PF14897">
    <property type="entry name" value="EpsG"/>
    <property type="match status" value="1"/>
</dbReference>
<name>A0AAJ2SB56_9FLAO</name>
<keyword evidence="1" id="KW-0472">Membrane</keyword>